<feature type="binding site" evidence="5">
    <location>
        <position position="203"/>
    </location>
    <ligand>
        <name>AMP</name>
        <dbReference type="ChEBI" id="CHEBI:456215"/>
    </ligand>
</feature>
<dbReference type="PROSITE" id="PS00113">
    <property type="entry name" value="ADENYLATE_KINASE"/>
    <property type="match status" value="1"/>
</dbReference>
<dbReference type="InterPro" id="IPR007862">
    <property type="entry name" value="Adenylate_kinase_lid-dom"/>
</dbReference>
<comment type="subcellular location">
    <subcellularLocation>
        <location evidence="5 7">Cytoplasm</location>
    </subcellularLocation>
</comment>
<dbReference type="PRINTS" id="PR00094">
    <property type="entry name" value="ADENYLTKNASE"/>
</dbReference>
<comment type="subunit">
    <text evidence="5 7">Monomer.</text>
</comment>
<feature type="binding site" evidence="5">
    <location>
        <position position="165"/>
    </location>
    <ligand>
        <name>Zn(2+)</name>
        <dbReference type="ChEBI" id="CHEBI:29105"/>
        <note>structural</note>
    </ligand>
</feature>
<evidence type="ECO:0000256" key="6">
    <source>
        <dbReference type="RuleBase" id="RU003330"/>
    </source>
</evidence>
<reference evidence="9 10" key="1">
    <citation type="journal article" date="2009" name="Appl. Environ. Microbiol.">
        <title>Three genomes from the phylum Acidobacteria provide insight into the lifestyles of these microorganisms in soils.</title>
        <authorList>
            <person name="Ward N.L."/>
            <person name="Challacombe J.F."/>
            <person name="Janssen P.H."/>
            <person name="Henrissat B."/>
            <person name="Coutinho P.M."/>
            <person name="Wu M."/>
            <person name="Xie G."/>
            <person name="Haft D.H."/>
            <person name="Sait M."/>
            <person name="Badger J."/>
            <person name="Barabote R.D."/>
            <person name="Bradley B."/>
            <person name="Brettin T.S."/>
            <person name="Brinkac L.M."/>
            <person name="Bruce D."/>
            <person name="Creasy T."/>
            <person name="Daugherty S.C."/>
            <person name="Davidsen T.M."/>
            <person name="DeBoy R.T."/>
            <person name="Detter J.C."/>
            <person name="Dodson R.J."/>
            <person name="Durkin A.S."/>
            <person name="Ganapathy A."/>
            <person name="Gwinn-Giglio M."/>
            <person name="Han C.S."/>
            <person name="Khouri H."/>
            <person name="Kiss H."/>
            <person name="Kothari S.P."/>
            <person name="Madupu R."/>
            <person name="Nelson K.E."/>
            <person name="Nelson W.C."/>
            <person name="Paulsen I."/>
            <person name="Penn K."/>
            <person name="Ren Q."/>
            <person name="Rosovitz M.J."/>
            <person name="Selengut J.D."/>
            <person name="Shrivastava S."/>
            <person name="Sullivan S.A."/>
            <person name="Tapia R."/>
            <person name="Thompson L.S."/>
            <person name="Watkins K.L."/>
            <person name="Yang Q."/>
            <person name="Yu C."/>
            <person name="Zafar N."/>
            <person name="Zhou L."/>
            <person name="Kuske C.R."/>
        </authorList>
    </citation>
    <scope>NUCLEOTIDE SEQUENCE [LARGE SCALE GENOMIC DNA]</scope>
    <source>
        <strain evidence="9 10">Ellin345</strain>
    </source>
</reference>
<dbReference type="FunFam" id="3.40.50.300:FF:000106">
    <property type="entry name" value="Adenylate kinase mitochondrial"/>
    <property type="match status" value="1"/>
</dbReference>
<feature type="binding site" evidence="5">
    <location>
        <position position="162"/>
    </location>
    <ligand>
        <name>Zn(2+)</name>
        <dbReference type="ChEBI" id="CHEBI:29105"/>
        <note>structural</note>
    </ligand>
</feature>
<dbReference type="HAMAP" id="MF_00235">
    <property type="entry name" value="Adenylate_kinase_Adk"/>
    <property type="match status" value="1"/>
</dbReference>
<dbReference type="HOGENOM" id="CLU_032354_1_2_0"/>
<comment type="similarity">
    <text evidence="5 6">Belongs to the adenylate kinase family.</text>
</comment>
<dbReference type="OrthoDB" id="9805030at2"/>
<dbReference type="InterPro" id="IPR000850">
    <property type="entry name" value="Adenylat/UMP-CMP_kin"/>
</dbReference>
<evidence type="ECO:0000256" key="1">
    <source>
        <dbReference type="ARBA" id="ARBA00022679"/>
    </source>
</evidence>
<dbReference type="EC" id="2.7.4.3" evidence="5 7"/>
<dbReference type="STRING" id="204669.Acid345_3213"/>
<dbReference type="PANTHER" id="PTHR23359">
    <property type="entry name" value="NUCLEOTIDE KINASE"/>
    <property type="match status" value="1"/>
</dbReference>
<organism evidence="9 10">
    <name type="scientific">Koribacter versatilis (strain Ellin345)</name>
    <dbReference type="NCBI Taxonomy" id="204669"/>
    <lineage>
        <taxon>Bacteria</taxon>
        <taxon>Pseudomonadati</taxon>
        <taxon>Acidobacteriota</taxon>
        <taxon>Terriglobia</taxon>
        <taxon>Terriglobales</taxon>
        <taxon>Candidatus Korobacteraceae</taxon>
        <taxon>Candidatus Korobacter</taxon>
    </lineage>
</organism>
<dbReference type="NCBIfam" id="TIGR01351">
    <property type="entry name" value="adk"/>
    <property type="match status" value="1"/>
</dbReference>
<name>Q1ILN6_KORVE</name>
<evidence type="ECO:0000313" key="9">
    <source>
        <dbReference type="EMBL" id="ABF42214.1"/>
    </source>
</evidence>
<feature type="binding site" evidence="5">
    <location>
        <position position="231"/>
    </location>
    <ligand>
        <name>ATP</name>
        <dbReference type="ChEBI" id="CHEBI:30616"/>
    </ligand>
</feature>
<feature type="binding site" evidence="5">
    <location>
        <position position="159"/>
    </location>
    <ligand>
        <name>ATP</name>
        <dbReference type="ChEBI" id="CHEBI:30616"/>
    </ligand>
</feature>
<keyword evidence="2 5" id="KW-0545">Nucleotide biosynthesis</keyword>
<feature type="binding site" evidence="5">
    <location>
        <position position="65"/>
    </location>
    <ligand>
        <name>AMP</name>
        <dbReference type="ChEBI" id="CHEBI:456215"/>
    </ligand>
</feature>
<evidence type="ECO:0000256" key="7">
    <source>
        <dbReference type="RuleBase" id="RU003331"/>
    </source>
</evidence>
<sequence>MATETTNHRAAWLQGPSAKCETPTCTEQAWRLVLLGAPGVGKGTQAELLNEQLHACHLSTGDVFRAASKSAGQLSPAMKAASDFMRKGELVPDSTVWEMVRERKECLHCVGGFILDGFPRTLGQAESLARLMKEEGISLHAVINYDLPATEIVARLSGRRTCEGCKAVYNVIERPPKTEGLCDKCGGALFQREDDKPESIKVRLDAYDKLTSPLIDFYKKLGALVSVDAHGTPAEICDRTILALQLKTAK</sequence>
<keyword evidence="10" id="KW-1185">Reference proteome</keyword>
<dbReference type="GO" id="GO:0044209">
    <property type="term" value="P:AMP salvage"/>
    <property type="evidence" value="ECO:0007669"/>
    <property type="project" value="UniProtKB-UniRule"/>
</dbReference>
<protein>
    <recommendedName>
        <fullName evidence="5 7">Adenylate kinase</fullName>
        <shortName evidence="5">AK</shortName>
        <ecNumber evidence="5 7">2.7.4.3</ecNumber>
    </recommendedName>
    <alternativeName>
        <fullName evidence="5">ATP-AMP transphosphorylase</fullName>
    </alternativeName>
    <alternativeName>
        <fullName evidence="5">ATP:AMP phosphotransferase</fullName>
    </alternativeName>
    <alternativeName>
        <fullName evidence="5">Adenylate monophosphate kinase</fullName>
    </alternativeName>
</protein>
<dbReference type="SUPFAM" id="SSF57774">
    <property type="entry name" value="Microbial and mitochondrial ADK, insert 'zinc finger' domain"/>
    <property type="match status" value="1"/>
</dbReference>
<dbReference type="GO" id="GO:0005524">
    <property type="term" value="F:ATP binding"/>
    <property type="evidence" value="ECO:0007669"/>
    <property type="project" value="UniProtKB-UniRule"/>
</dbReference>
<dbReference type="GO" id="GO:0008270">
    <property type="term" value="F:zinc ion binding"/>
    <property type="evidence" value="ECO:0007669"/>
    <property type="project" value="UniProtKB-UniRule"/>
</dbReference>
<gene>
    <name evidence="5" type="primary">adk</name>
    <name evidence="9" type="ordered locus">Acid345_3213</name>
</gene>
<keyword evidence="3 5" id="KW-0547">Nucleotide-binding</keyword>
<evidence type="ECO:0000256" key="3">
    <source>
        <dbReference type="ARBA" id="ARBA00022741"/>
    </source>
</evidence>
<feature type="binding site" evidence="5">
    <location>
        <position position="60"/>
    </location>
    <ligand>
        <name>AMP</name>
        <dbReference type="ChEBI" id="CHEBI:456215"/>
    </ligand>
</feature>
<dbReference type="EnsemblBacteria" id="ABF42214">
    <property type="protein sequence ID" value="ABF42214"/>
    <property type="gene ID" value="Acid345_3213"/>
</dbReference>
<keyword evidence="4 5" id="KW-0418">Kinase</keyword>
<keyword evidence="5" id="KW-0963">Cytoplasm</keyword>
<feature type="binding site" evidence="5">
    <location>
        <begin position="39"/>
        <end position="44"/>
    </location>
    <ligand>
        <name>ATP</name>
        <dbReference type="ChEBI" id="CHEBI:30616"/>
    </ligand>
</feature>
<dbReference type="SUPFAM" id="SSF52540">
    <property type="entry name" value="P-loop containing nucleoside triphosphate hydrolases"/>
    <property type="match status" value="1"/>
</dbReference>
<keyword evidence="5" id="KW-0862">Zinc</keyword>
<dbReference type="GO" id="GO:0004017">
    <property type="term" value="F:AMP kinase activity"/>
    <property type="evidence" value="ECO:0007669"/>
    <property type="project" value="UniProtKB-UniRule"/>
</dbReference>
<keyword evidence="1 5" id="KW-0808">Transferase</keyword>
<feature type="binding site" evidence="5">
    <location>
        <position position="124"/>
    </location>
    <ligand>
        <name>AMP</name>
        <dbReference type="ChEBI" id="CHEBI:456215"/>
    </ligand>
</feature>
<evidence type="ECO:0000256" key="2">
    <source>
        <dbReference type="ARBA" id="ARBA00022727"/>
    </source>
</evidence>
<dbReference type="UniPathway" id="UPA00588">
    <property type="reaction ID" value="UER00649"/>
</dbReference>
<dbReference type="Gene3D" id="3.40.50.300">
    <property type="entry name" value="P-loop containing nucleotide triphosphate hydrolases"/>
    <property type="match status" value="1"/>
</dbReference>
<evidence type="ECO:0000256" key="4">
    <source>
        <dbReference type="ARBA" id="ARBA00022777"/>
    </source>
</evidence>
<feature type="binding site" evidence="5">
    <location>
        <position position="185"/>
    </location>
    <ligand>
        <name>Zn(2+)</name>
        <dbReference type="ChEBI" id="CHEBI:29105"/>
        <note>structural</note>
    </ligand>
</feature>
<feature type="region of interest" description="LID" evidence="5">
    <location>
        <begin position="158"/>
        <end position="195"/>
    </location>
</feature>
<feature type="binding site" evidence="5">
    <location>
        <begin position="168"/>
        <end position="169"/>
    </location>
    <ligand>
        <name>ATP</name>
        <dbReference type="ChEBI" id="CHEBI:30616"/>
    </ligand>
</feature>
<comment type="function">
    <text evidence="5">Catalyzes the reversible transfer of the terminal phosphate group between ATP and AMP. Plays an important role in cellular energy homeostasis and in adenine nucleotide metabolism.</text>
</comment>
<dbReference type="InterPro" id="IPR006259">
    <property type="entry name" value="Adenyl_kin_sub"/>
</dbReference>
<feature type="binding site" evidence="5">
    <location>
        <begin position="117"/>
        <end position="120"/>
    </location>
    <ligand>
        <name>AMP</name>
        <dbReference type="ChEBI" id="CHEBI:456215"/>
    </ligand>
</feature>
<feature type="binding site" evidence="5">
    <location>
        <position position="192"/>
    </location>
    <ligand>
        <name>AMP</name>
        <dbReference type="ChEBI" id="CHEBI:456215"/>
    </ligand>
</feature>
<dbReference type="RefSeq" id="WP_011524013.1">
    <property type="nucleotide sequence ID" value="NC_008009.1"/>
</dbReference>
<comment type="caution">
    <text evidence="5">Lacks conserved residue(s) required for the propagation of feature annotation.</text>
</comment>
<dbReference type="InterPro" id="IPR036193">
    <property type="entry name" value="ADK_active_lid_dom_sf"/>
</dbReference>
<comment type="catalytic activity">
    <reaction evidence="5 7">
        <text>AMP + ATP = 2 ADP</text>
        <dbReference type="Rhea" id="RHEA:12973"/>
        <dbReference type="ChEBI" id="CHEBI:30616"/>
        <dbReference type="ChEBI" id="CHEBI:456215"/>
        <dbReference type="ChEBI" id="CHEBI:456216"/>
        <dbReference type="EC" id="2.7.4.3"/>
    </reaction>
</comment>
<dbReference type="AlphaFoldDB" id="Q1ILN6"/>
<dbReference type="Pfam" id="PF00406">
    <property type="entry name" value="ADK"/>
    <property type="match status" value="1"/>
</dbReference>
<evidence type="ECO:0000313" key="10">
    <source>
        <dbReference type="Proteomes" id="UP000002432"/>
    </source>
</evidence>
<proteinExistence type="inferred from homology"/>
<dbReference type="GO" id="GO:0005737">
    <property type="term" value="C:cytoplasm"/>
    <property type="evidence" value="ECO:0007669"/>
    <property type="project" value="UniProtKB-SubCell"/>
</dbReference>
<feature type="binding site" evidence="5">
    <location>
        <position position="182"/>
    </location>
    <ligand>
        <name>Zn(2+)</name>
        <dbReference type="ChEBI" id="CHEBI:29105"/>
        <note>structural</note>
    </ligand>
</feature>
<feature type="domain" description="Adenylate kinase active site lid" evidence="8">
    <location>
        <begin position="159"/>
        <end position="194"/>
    </location>
</feature>
<feature type="binding site" evidence="5">
    <location>
        <begin position="89"/>
        <end position="91"/>
    </location>
    <ligand>
        <name>AMP</name>
        <dbReference type="ChEBI" id="CHEBI:456215"/>
    </ligand>
</feature>
<dbReference type="InterPro" id="IPR027417">
    <property type="entry name" value="P-loop_NTPase"/>
</dbReference>
<keyword evidence="5 7" id="KW-0067">ATP-binding</keyword>
<evidence type="ECO:0000256" key="5">
    <source>
        <dbReference type="HAMAP-Rule" id="MF_00235"/>
    </source>
</evidence>
<keyword evidence="5" id="KW-0479">Metal-binding</keyword>
<dbReference type="Proteomes" id="UP000002432">
    <property type="component" value="Chromosome"/>
</dbReference>
<dbReference type="Pfam" id="PF05191">
    <property type="entry name" value="ADK_lid"/>
    <property type="match status" value="1"/>
</dbReference>
<dbReference type="eggNOG" id="COG0563">
    <property type="taxonomic scope" value="Bacteria"/>
</dbReference>
<evidence type="ECO:0000259" key="8">
    <source>
        <dbReference type="Pfam" id="PF05191"/>
    </source>
</evidence>
<comment type="pathway">
    <text evidence="5">Purine metabolism; AMP biosynthesis via salvage pathway; AMP from ADP: step 1/1.</text>
</comment>
<dbReference type="InterPro" id="IPR033690">
    <property type="entry name" value="Adenylat_kinase_CS"/>
</dbReference>
<dbReference type="EMBL" id="CP000360">
    <property type="protein sequence ID" value="ABF42214.1"/>
    <property type="molecule type" value="Genomic_DNA"/>
</dbReference>
<dbReference type="KEGG" id="aba:Acid345_3213"/>
<comment type="domain">
    <text evidence="5">Consists of three domains, a large central CORE domain and two small peripheral domains, NMPbind and LID, which undergo movements during catalysis. The LID domain closes over the site of phosphoryl transfer upon ATP binding. Assembling and dissambling the active center during each catalytic cycle provides an effective means to prevent ATP hydrolysis. Some bacteria have evolved a zinc-coordinating structure that stabilizes the LID domain.</text>
</comment>
<accession>Q1ILN6</accession>
<dbReference type="CDD" id="cd01428">
    <property type="entry name" value="ADK"/>
    <property type="match status" value="1"/>
</dbReference>